<protein>
    <submittedName>
        <fullName evidence="9">Putative transporter</fullName>
    </submittedName>
</protein>
<feature type="transmembrane region" description="Helical" evidence="7">
    <location>
        <begin position="528"/>
        <end position="547"/>
    </location>
</feature>
<feature type="compositionally biased region" description="Low complexity" evidence="6">
    <location>
        <begin position="1"/>
        <end position="24"/>
    </location>
</feature>
<dbReference type="Proteomes" id="UP000325902">
    <property type="component" value="Unassembled WGS sequence"/>
</dbReference>
<dbReference type="GO" id="GO:0016020">
    <property type="term" value="C:membrane"/>
    <property type="evidence" value="ECO:0007669"/>
    <property type="project" value="UniProtKB-SubCell"/>
</dbReference>
<evidence type="ECO:0000256" key="1">
    <source>
        <dbReference type="ARBA" id="ARBA00004141"/>
    </source>
</evidence>
<evidence type="ECO:0000313" key="10">
    <source>
        <dbReference type="Proteomes" id="UP000325902"/>
    </source>
</evidence>
<evidence type="ECO:0000256" key="5">
    <source>
        <dbReference type="ARBA" id="ARBA00023136"/>
    </source>
</evidence>
<keyword evidence="5 7" id="KW-0472">Membrane</keyword>
<dbReference type="EMBL" id="VCHE01000016">
    <property type="protein sequence ID" value="KAB2577590.1"/>
    <property type="molecule type" value="Genomic_DNA"/>
</dbReference>
<evidence type="ECO:0000313" key="9">
    <source>
        <dbReference type="EMBL" id="KAB2577590.1"/>
    </source>
</evidence>
<feature type="region of interest" description="Disordered" evidence="6">
    <location>
        <begin position="1"/>
        <end position="117"/>
    </location>
</feature>
<feature type="transmembrane region" description="Helical" evidence="7">
    <location>
        <begin position="495"/>
        <end position="516"/>
    </location>
</feature>
<keyword evidence="2" id="KW-0813">Transport</keyword>
<dbReference type="OrthoDB" id="1932925at2759"/>
<evidence type="ECO:0000256" key="3">
    <source>
        <dbReference type="ARBA" id="ARBA00022692"/>
    </source>
</evidence>
<feature type="transmembrane region" description="Helical" evidence="7">
    <location>
        <begin position="297"/>
        <end position="318"/>
    </location>
</feature>
<feature type="transmembrane region" description="Helical" evidence="7">
    <location>
        <begin position="265"/>
        <end position="285"/>
    </location>
</feature>
<dbReference type="InterPro" id="IPR020846">
    <property type="entry name" value="MFS_dom"/>
</dbReference>
<feature type="transmembrane region" description="Helical" evidence="7">
    <location>
        <begin position="204"/>
        <end position="226"/>
    </location>
</feature>
<keyword evidence="3 7" id="KW-0812">Transmembrane</keyword>
<feature type="transmembrane region" description="Helical" evidence="7">
    <location>
        <begin position="436"/>
        <end position="456"/>
    </location>
</feature>
<accession>A0A5N5DJ56</accession>
<evidence type="ECO:0000256" key="4">
    <source>
        <dbReference type="ARBA" id="ARBA00022989"/>
    </source>
</evidence>
<keyword evidence="4 7" id="KW-1133">Transmembrane helix</keyword>
<dbReference type="GO" id="GO:0022857">
    <property type="term" value="F:transmembrane transporter activity"/>
    <property type="evidence" value="ECO:0007669"/>
    <property type="project" value="InterPro"/>
</dbReference>
<feature type="transmembrane region" description="Helical" evidence="7">
    <location>
        <begin position="402"/>
        <end position="424"/>
    </location>
</feature>
<organism evidence="9 10">
    <name type="scientific">Lasiodiplodia theobromae</name>
    <dbReference type="NCBI Taxonomy" id="45133"/>
    <lineage>
        <taxon>Eukaryota</taxon>
        <taxon>Fungi</taxon>
        <taxon>Dikarya</taxon>
        <taxon>Ascomycota</taxon>
        <taxon>Pezizomycotina</taxon>
        <taxon>Dothideomycetes</taxon>
        <taxon>Dothideomycetes incertae sedis</taxon>
        <taxon>Botryosphaeriales</taxon>
        <taxon>Botryosphaeriaceae</taxon>
        <taxon>Lasiodiplodia</taxon>
    </lineage>
</organism>
<feature type="domain" description="Major facilitator superfamily (MFS) profile" evidence="8">
    <location>
        <begin position="152"/>
        <end position="566"/>
    </location>
</feature>
<dbReference type="SUPFAM" id="SSF103473">
    <property type="entry name" value="MFS general substrate transporter"/>
    <property type="match status" value="1"/>
</dbReference>
<comment type="subcellular location">
    <subcellularLocation>
        <location evidence="1">Membrane</location>
        <topology evidence="1">Multi-pass membrane protein</topology>
    </subcellularLocation>
</comment>
<gene>
    <name evidence="9" type="ORF">DBV05_g3734</name>
</gene>
<keyword evidence="10" id="KW-1185">Reference proteome</keyword>
<feature type="compositionally biased region" description="Gly residues" evidence="6">
    <location>
        <begin position="82"/>
        <end position="91"/>
    </location>
</feature>
<feature type="transmembrane region" description="Helical" evidence="7">
    <location>
        <begin position="463"/>
        <end position="483"/>
    </location>
</feature>
<name>A0A5N5DJ56_9PEZI</name>
<dbReference type="PANTHER" id="PTHR43791:SF55">
    <property type="entry name" value="TRANSPORTER, PUTATIVE (AFU_ORTHOLOGUE AFUA_6G01820)-RELATED"/>
    <property type="match status" value="1"/>
</dbReference>
<evidence type="ECO:0000256" key="7">
    <source>
        <dbReference type="SAM" id="Phobius"/>
    </source>
</evidence>
<feature type="compositionally biased region" description="Low complexity" evidence="6">
    <location>
        <begin position="92"/>
        <end position="117"/>
    </location>
</feature>
<comment type="caution">
    <text evidence="9">The sequence shown here is derived from an EMBL/GenBank/DDBJ whole genome shotgun (WGS) entry which is preliminary data.</text>
</comment>
<feature type="compositionally biased region" description="Low complexity" evidence="6">
    <location>
        <begin position="63"/>
        <end position="81"/>
    </location>
</feature>
<evidence type="ECO:0000256" key="6">
    <source>
        <dbReference type="SAM" id="MobiDB-lite"/>
    </source>
</evidence>
<feature type="transmembrane region" description="Helical" evidence="7">
    <location>
        <begin position="330"/>
        <end position="350"/>
    </location>
</feature>
<evidence type="ECO:0000259" key="8">
    <source>
        <dbReference type="PROSITE" id="PS50850"/>
    </source>
</evidence>
<reference evidence="9 10" key="1">
    <citation type="journal article" date="2019" name="Sci. Rep.">
        <title>A multi-omics analysis of the grapevine pathogen Lasiodiplodia theobromae reveals that temperature affects the expression of virulence- and pathogenicity-related genes.</title>
        <authorList>
            <person name="Felix C."/>
            <person name="Meneses R."/>
            <person name="Goncalves M.F.M."/>
            <person name="Tilleman L."/>
            <person name="Duarte A.S."/>
            <person name="Jorrin-Novo J.V."/>
            <person name="Van de Peer Y."/>
            <person name="Deforce D."/>
            <person name="Van Nieuwerburgh F."/>
            <person name="Esteves A.C."/>
            <person name="Alves A."/>
        </authorList>
    </citation>
    <scope>NUCLEOTIDE SEQUENCE [LARGE SCALE GENOMIC DNA]</scope>
    <source>
        <strain evidence="9 10">LA-SOL3</strain>
    </source>
</reference>
<sequence length="566" mass="59636">MEKSASLEASAAAEAAAPASAVATGPGGGGSGDEHNARRISSSSSSSAGQHQQQGQDRNRSHGTALRASISSSSSSSAAAAGDGGGGGGSGSRACGRSHGPAAATSGAAAGPQPAAAFDKDKDVGLTVVGERAQEYDPRVEARVLRKIDWFLMPTMIIGYGLVYYDKAILGSAALLGMSKTLQLTVTHPSTGPGQPATTDSTRLSWATSLFYFGMLAGLYPLTFILQRLPQQNRTLGAVIVLWGVVCMSTAGVTTYRGLYVQRFFLGFLESVVPTGFTCIVSSFYAQREQALRQSIWFASTGLFTIVGAALNYGFGSIDDSHTPLERWQYLYLAAGAATILFGAWCWALVPDSPATAWFLRRAEERRVAVERLRRGATGTRCTAVKGRQVVEALLRDVKTPLVFVIMAAAYTVNGAVSGFGPLIVSTFGYSPLEAILLQFPLGGVCLAAILLSGWLSSRFRNLRLVLLVLNCLPVMAGCAMIWRSAWTHRAATPVAGYSIIGTFGAVVSLVITIAISNVAGATKKSTVAAAVFVAYCVGNIVGPQLVKSQTKDRHYPELWLGLIIW</sequence>
<evidence type="ECO:0000256" key="2">
    <source>
        <dbReference type="ARBA" id="ARBA00022448"/>
    </source>
</evidence>
<proteinExistence type="predicted"/>
<dbReference type="PROSITE" id="PS50850">
    <property type="entry name" value="MFS"/>
    <property type="match status" value="1"/>
</dbReference>
<feature type="transmembrane region" description="Helical" evidence="7">
    <location>
        <begin position="238"/>
        <end position="259"/>
    </location>
</feature>
<dbReference type="Pfam" id="PF07690">
    <property type="entry name" value="MFS_1"/>
    <property type="match status" value="1"/>
</dbReference>
<dbReference type="PANTHER" id="PTHR43791">
    <property type="entry name" value="PERMEASE-RELATED"/>
    <property type="match status" value="1"/>
</dbReference>
<dbReference type="AlphaFoldDB" id="A0A5N5DJ56"/>
<dbReference type="Gene3D" id="1.20.1250.20">
    <property type="entry name" value="MFS general substrate transporter like domains"/>
    <property type="match status" value="2"/>
</dbReference>
<dbReference type="InterPro" id="IPR036259">
    <property type="entry name" value="MFS_trans_sf"/>
</dbReference>
<dbReference type="InterPro" id="IPR011701">
    <property type="entry name" value="MFS"/>
</dbReference>